<evidence type="ECO:0000256" key="8">
    <source>
        <dbReference type="ARBA" id="ARBA00022960"/>
    </source>
</evidence>
<dbReference type="Gene3D" id="1.10.3810.10">
    <property type="entry name" value="Biosynthetic peptidoglycan transglycosylase-like"/>
    <property type="match status" value="1"/>
</dbReference>
<dbReference type="InterPro" id="IPR012338">
    <property type="entry name" value="Beta-lactam/transpept-like"/>
</dbReference>
<dbReference type="STRING" id="561720.SAMN06275492_13622"/>
<proteinExistence type="inferred from homology"/>
<name>A0A1X7KTH6_9BACT</name>
<dbReference type="Pfam" id="PF00905">
    <property type="entry name" value="Transpeptidase"/>
    <property type="match status" value="1"/>
</dbReference>
<keyword evidence="8" id="KW-0133">Cell shape</keyword>
<feature type="domain" description="Glycosyl transferase family 51" evidence="16">
    <location>
        <begin position="71"/>
        <end position="241"/>
    </location>
</feature>
<keyword evidence="11" id="KW-0961">Cell wall biogenesis/degradation</keyword>
<feature type="compositionally biased region" description="Pro residues" evidence="14">
    <location>
        <begin position="699"/>
        <end position="708"/>
    </location>
</feature>
<dbReference type="FunFam" id="1.10.3810.10:FF:000001">
    <property type="entry name" value="Penicillin-binding protein 1A"/>
    <property type="match status" value="1"/>
</dbReference>
<keyword evidence="18" id="KW-1185">Reference proteome</keyword>
<dbReference type="GO" id="GO:0009252">
    <property type="term" value="P:peptidoglycan biosynthetic process"/>
    <property type="evidence" value="ECO:0007669"/>
    <property type="project" value="UniProtKB-KW"/>
</dbReference>
<protein>
    <submittedName>
        <fullName evidence="17">Penicillin-binding protein 1A</fullName>
    </submittedName>
</protein>
<accession>A0A1X7KTH6</accession>
<dbReference type="SUPFAM" id="SSF53955">
    <property type="entry name" value="Lysozyme-like"/>
    <property type="match status" value="1"/>
</dbReference>
<evidence type="ECO:0000256" key="12">
    <source>
        <dbReference type="ARBA" id="ARBA00034000"/>
    </source>
</evidence>
<comment type="catalytic activity">
    <reaction evidence="13">
        <text>[GlcNAc-(1-&gt;4)-Mur2Ac(oyl-L-Ala-gamma-D-Glu-L-Lys-D-Ala-D-Ala)](n)-di-trans,octa-cis-undecaprenyl diphosphate + beta-D-GlcNAc-(1-&gt;4)-Mur2Ac(oyl-L-Ala-gamma-D-Glu-L-Lys-D-Ala-D-Ala)-di-trans,octa-cis-undecaprenyl diphosphate = [GlcNAc-(1-&gt;4)-Mur2Ac(oyl-L-Ala-gamma-D-Glu-L-Lys-D-Ala-D-Ala)](n+1)-di-trans,octa-cis-undecaprenyl diphosphate + di-trans,octa-cis-undecaprenyl diphosphate + H(+)</text>
        <dbReference type="Rhea" id="RHEA:23708"/>
        <dbReference type="Rhea" id="RHEA-COMP:9602"/>
        <dbReference type="Rhea" id="RHEA-COMP:9603"/>
        <dbReference type="ChEBI" id="CHEBI:15378"/>
        <dbReference type="ChEBI" id="CHEBI:58405"/>
        <dbReference type="ChEBI" id="CHEBI:60033"/>
        <dbReference type="ChEBI" id="CHEBI:78435"/>
        <dbReference type="EC" id="2.4.99.28"/>
    </reaction>
</comment>
<keyword evidence="4" id="KW-0645">Protease</keyword>
<keyword evidence="6" id="KW-0808">Transferase</keyword>
<dbReference type="InterPro" id="IPR001264">
    <property type="entry name" value="Glyco_trans_51"/>
</dbReference>
<dbReference type="RefSeq" id="WP_234986221.1">
    <property type="nucleotide sequence ID" value="NZ_FXBB01000036.1"/>
</dbReference>
<dbReference type="Pfam" id="PF00912">
    <property type="entry name" value="Transgly"/>
    <property type="match status" value="1"/>
</dbReference>
<sequence length="741" mass="81545">MTIRRGREKPKAFSPLKTVGTVMLLLFSLLMAVGAVGGAVLISRLAEDLPPDDEILAHRSNEASIVYDRNGKVITRLFLENRRPEELKDISRWMVMSTLAAEDSSFYTHMGIRPLAIARSLLTGSRGEGASTITQQLTRNVFLTHEKTMIRKGKEAILSFRIEKLFSKDKILETYLNAIYFGHGAWGIGAAAYTYFGKRASDLTLTESSILAGLIAAPEKYSPIRSMEKARARQRYVLSRMVSLGWISEEDKSRAEETELILNTQTKKNILNLNKAPYFISHILFKDLLPKYGRDKVYASGLQIYTTLDIDLQEAAERAIQKLDSQGAIVAMDPNTGEILVLVGGKDFQESKFNRATQALRQPGSSFKPIVYNAALEAGFMPTDHILDKPITYEMKESVDKIWSPGNYSKKFAGEVPLFEALTHSYNTPVVRLTDLVGPEQVVSVARRLGITSPHLWPALSIGLGTASVTPLEMTAVYCAYANDGKRVLPYSIKEIRDGEGRVLERNGPQVSQAIESSHAVVMRSLMMDVVRAGTGAKAAMKDYDVFGKTGTTNDYSDAWFTGGIPGLVVVVYAGNDDHKPLGIHATGGRIALPVWSDFVKEAVSMRTYPSRFTVPEDSDVVRVRVCRESGYLASKGCKAADLYLPRSRAPEATCPLHGGSSLTAMEDPNAPRLLLLPQDQALAQGSMVIPAQSVPVHPVQPPVPSTPTDPIIDPYSIEPNSPEAVEDRYQDLLRKYGLSD</sequence>
<feature type="region of interest" description="Disordered" evidence="14">
    <location>
        <begin position="699"/>
        <end position="725"/>
    </location>
</feature>
<dbReference type="GO" id="GO:0008658">
    <property type="term" value="F:penicillin binding"/>
    <property type="evidence" value="ECO:0007669"/>
    <property type="project" value="InterPro"/>
</dbReference>
<dbReference type="EMBL" id="FXBB01000036">
    <property type="protein sequence ID" value="SMG44850.1"/>
    <property type="molecule type" value="Genomic_DNA"/>
</dbReference>
<dbReference type="GO" id="GO:0006508">
    <property type="term" value="P:proteolysis"/>
    <property type="evidence" value="ECO:0007669"/>
    <property type="project" value="UniProtKB-KW"/>
</dbReference>
<evidence type="ECO:0000256" key="1">
    <source>
        <dbReference type="ARBA" id="ARBA00007090"/>
    </source>
</evidence>
<keyword evidence="7" id="KW-0378">Hydrolase</keyword>
<evidence type="ECO:0000256" key="14">
    <source>
        <dbReference type="SAM" id="MobiDB-lite"/>
    </source>
</evidence>
<keyword evidence="10" id="KW-0511">Multifunctional enzyme</keyword>
<reference evidence="18" key="1">
    <citation type="submission" date="2017-04" db="EMBL/GenBank/DDBJ databases">
        <authorList>
            <person name="Varghese N."/>
            <person name="Submissions S."/>
        </authorList>
    </citation>
    <scope>NUCLEOTIDE SEQUENCE [LARGE SCALE GENOMIC DNA]</scope>
    <source>
        <strain evidence="18">USBA 82</strain>
    </source>
</reference>
<dbReference type="GO" id="GO:0009002">
    <property type="term" value="F:serine-type D-Ala-D-Ala carboxypeptidase activity"/>
    <property type="evidence" value="ECO:0007669"/>
    <property type="project" value="UniProtKB-EC"/>
</dbReference>
<dbReference type="SUPFAM" id="SSF56601">
    <property type="entry name" value="beta-lactamase/transpeptidase-like"/>
    <property type="match status" value="1"/>
</dbReference>
<dbReference type="PANTHER" id="PTHR32282">
    <property type="entry name" value="BINDING PROTEIN TRANSPEPTIDASE, PUTATIVE-RELATED"/>
    <property type="match status" value="1"/>
</dbReference>
<dbReference type="InterPro" id="IPR001460">
    <property type="entry name" value="PCN-bd_Tpept"/>
</dbReference>
<evidence type="ECO:0000256" key="13">
    <source>
        <dbReference type="ARBA" id="ARBA00049902"/>
    </source>
</evidence>
<comment type="similarity">
    <text evidence="1">In the C-terminal section; belongs to the transpeptidase family.</text>
</comment>
<dbReference type="GO" id="GO:0008955">
    <property type="term" value="F:peptidoglycan glycosyltransferase activity"/>
    <property type="evidence" value="ECO:0007669"/>
    <property type="project" value="UniProtKB-EC"/>
</dbReference>
<feature type="domain" description="Penicillin-binding protein transpeptidase" evidence="15">
    <location>
        <begin position="327"/>
        <end position="596"/>
    </location>
</feature>
<comment type="similarity">
    <text evidence="2">In the N-terminal section; belongs to the glycosyltransferase 51 family.</text>
</comment>
<dbReference type="NCBIfam" id="TIGR02074">
    <property type="entry name" value="PBP_1a_fam"/>
    <property type="match status" value="1"/>
</dbReference>
<dbReference type="Gene3D" id="3.40.710.10">
    <property type="entry name" value="DD-peptidase/beta-lactamase superfamily"/>
    <property type="match status" value="1"/>
</dbReference>
<keyword evidence="5" id="KW-0328">Glycosyltransferase</keyword>
<evidence type="ECO:0000256" key="7">
    <source>
        <dbReference type="ARBA" id="ARBA00022801"/>
    </source>
</evidence>
<gene>
    <name evidence="17" type="ORF">SAMN06275492_13622</name>
</gene>
<evidence type="ECO:0000256" key="11">
    <source>
        <dbReference type="ARBA" id="ARBA00023316"/>
    </source>
</evidence>
<evidence type="ECO:0000256" key="4">
    <source>
        <dbReference type="ARBA" id="ARBA00022670"/>
    </source>
</evidence>
<dbReference type="AlphaFoldDB" id="A0A1X7KTH6"/>
<dbReference type="GO" id="GO:0008360">
    <property type="term" value="P:regulation of cell shape"/>
    <property type="evidence" value="ECO:0007669"/>
    <property type="project" value="UniProtKB-KW"/>
</dbReference>
<dbReference type="GO" id="GO:0030288">
    <property type="term" value="C:outer membrane-bounded periplasmic space"/>
    <property type="evidence" value="ECO:0007669"/>
    <property type="project" value="TreeGrafter"/>
</dbReference>
<evidence type="ECO:0000256" key="9">
    <source>
        <dbReference type="ARBA" id="ARBA00022984"/>
    </source>
</evidence>
<evidence type="ECO:0000256" key="6">
    <source>
        <dbReference type="ARBA" id="ARBA00022679"/>
    </source>
</evidence>
<dbReference type="InterPro" id="IPR036950">
    <property type="entry name" value="PBP_transglycosylase"/>
</dbReference>
<evidence type="ECO:0000259" key="15">
    <source>
        <dbReference type="Pfam" id="PF00905"/>
    </source>
</evidence>
<evidence type="ECO:0000256" key="2">
    <source>
        <dbReference type="ARBA" id="ARBA00007739"/>
    </source>
</evidence>
<evidence type="ECO:0000256" key="5">
    <source>
        <dbReference type="ARBA" id="ARBA00022676"/>
    </source>
</evidence>
<evidence type="ECO:0000256" key="3">
    <source>
        <dbReference type="ARBA" id="ARBA00022645"/>
    </source>
</evidence>
<dbReference type="Proteomes" id="UP000193355">
    <property type="component" value="Unassembled WGS sequence"/>
</dbReference>
<keyword evidence="9" id="KW-0573">Peptidoglycan synthesis</keyword>
<dbReference type="GO" id="GO:0071555">
    <property type="term" value="P:cell wall organization"/>
    <property type="evidence" value="ECO:0007669"/>
    <property type="project" value="UniProtKB-KW"/>
</dbReference>
<dbReference type="InterPro" id="IPR023346">
    <property type="entry name" value="Lysozyme-like_dom_sf"/>
</dbReference>
<evidence type="ECO:0000259" key="16">
    <source>
        <dbReference type="Pfam" id="PF00912"/>
    </source>
</evidence>
<evidence type="ECO:0000313" key="18">
    <source>
        <dbReference type="Proteomes" id="UP000193355"/>
    </source>
</evidence>
<dbReference type="InterPro" id="IPR050396">
    <property type="entry name" value="Glycosyltr_51/Transpeptidase"/>
</dbReference>
<evidence type="ECO:0000256" key="10">
    <source>
        <dbReference type="ARBA" id="ARBA00023268"/>
    </source>
</evidence>
<evidence type="ECO:0000313" key="17">
    <source>
        <dbReference type="EMBL" id="SMG44850.1"/>
    </source>
</evidence>
<organism evidence="17 18">
    <name type="scientific">Dethiosulfovibrio salsuginis</name>
    <dbReference type="NCBI Taxonomy" id="561720"/>
    <lineage>
        <taxon>Bacteria</taxon>
        <taxon>Thermotogati</taxon>
        <taxon>Synergistota</taxon>
        <taxon>Synergistia</taxon>
        <taxon>Synergistales</taxon>
        <taxon>Dethiosulfovibrionaceae</taxon>
        <taxon>Dethiosulfovibrio</taxon>
    </lineage>
</organism>
<keyword evidence="3" id="KW-0121">Carboxypeptidase</keyword>
<comment type="catalytic activity">
    <reaction evidence="12">
        <text>Preferential cleavage: (Ac)2-L-Lys-D-Ala-|-D-Ala. Also transpeptidation of peptidyl-alanyl moieties that are N-acyl substituents of D-alanine.</text>
        <dbReference type="EC" id="3.4.16.4"/>
    </reaction>
</comment>
<dbReference type="PANTHER" id="PTHR32282:SF33">
    <property type="entry name" value="PEPTIDOGLYCAN GLYCOSYLTRANSFERASE"/>
    <property type="match status" value="1"/>
</dbReference>